<evidence type="ECO:0000256" key="2">
    <source>
        <dbReference type="ARBA" id="ARBA00022679"/>
    </source>
</evidence>
<evidence type="ECO:0000259" key="6">
    <source>
        <dbReference type="Pfam" id="PF08100"/>
    </source>
</evidence>
<sequence>MESVKDEVALRASAISMAFSLENPFLLRCALRLKIPDIISKAGPDVSLSLQQIAAQLPSEDPDLGALSRILSYLSTMGILQAVKAEEGINMKYGLTNLSKSYFTSQDINPRSLVPLVLLQTHPTYVTAWANIHERVLHGGDNWKKSSGNGKDFWSFAGSNPEFSAIFNAGMVAVTKATMEDILAVYDGFKDVNTLVDVGGGHGDALSLIIDAYPHIRGINFDLPQVIATAPTLPGVQHISGSLFQTTAPSADAIFMKNFLHSWNDEDCIKLLKNCYESVPHKGKLILSEAVLDLTEGYDMIESANVVDAVMLNCLPGGGERTRKQWTELLQAAGFSVSKIVGRKGTVTKVIEAIKC</sequence>
<dbReference type="GO" id="GO:0008171">
    <property type="term" value="F:O-methyltransferase activity"/>
    <property type="evidence" value="ECO:0007669"/>
    <property type="project" value="InterPro"/>
</dbReference>
<dbReference type="SUPFAM" id="SSF53335">
    <property type="entry name" value="S-adenosyl-L-methionine-dependent methyltransferases"/>
    <property type="match status" value="1"/>
</dbReference>
<dbReference type="PROSITE" id="PS51683">
    <property type="entry name" value="SAM_OMT_II"/>
    <property type="match status" value="1"/>
</dbReference>
<dbReference type="InterPro" id="IPR001077">
    <property type="entry name" value="COMT_C"/>
</dbReference>
<evidence type="ECO:0000256" key="4">
    <source>
        <dbReference type="PIRSR" id="PIRSR005739-1"/>
    </source>
</evidence>
<dbReference type="Gene3D" id="1.10.10.10">
    <property type="entry name" value="Winged helix-like DNA-binding domain superfamily/Winged helix DNA-binding domain"/>
    <property type="match status" value="1"/>
</dbReference>
<dbReference type="GO" id="GO:0046983">
    <property type="term" value="F:protein dimerization activity"/>
    <property type="evidence" value="ECO:0007669"/>
    <property type="project" value="InterPro"/>
</dbReference>
<keyword evidence="3" id="KW-0949">S-adenosyl-L-methionine</keyword>
<evidence type="ECO:0000313" key="7">
    <source>
        <dbReference type="EMBL" id="QOW08352.1"/>
    </source>
</evidence>
<protein>
    <submittedName>
        <fullName evidence="7">Pinosylvin O-methyltransferase</fullName>
    </submittedName>
</protein>
<evidence type="ECO:0000259" key="5">
    <source>
        <dbReference type="Pfam" id="PF00891"/>
    </source>
</evidence>
<dbReference type="PANTHER" id="PTHR11746">
    <property type="entry name" value="O-METHYLTRANSFERASE"/>
    <property type="match status" value="1"/>
</dbReference>
<dbReference type="PIRSF" id="PIRSF005739">
    <property type="entry name" value="O-mtase"/>
    <property type="match status" value="1"/>
</dbReference>
<dbReference type="GO" id="GO:0032259">
    <property type="term" value="P:methylation"/>
    <property type="evidence" value="ECO:0007669"/>
    <property type="project" value="UniProtKB-KW"/>
</dbReference>
<name>A0A7S6UB74_PINST</name>
<dbReference type="EMBL" id="MT366918">
    <property type="protein sequence ID" value="QOW08352.1"/>
    <property type="molecule type" value="mRNA"/>
</dbReference>
<keyword evidence="1 7" id="KW-0489">Methyltransferase</keyword>
<dbReference type="SUPFAM" id="SSF46785">
    <property type="entry name" value="Winged helix' DNA-binding domain"/>
    <property type="match status" value="1"/>
</dbReference>
<keyword evidence="2 7" id="KW-0808">Transferase</keyword>
<dbReference type="InterPro" id="IPR029063">
    <property type="entry name" value="SAM-dependent_MTases_sf"/>
</dbReference>
<feature type="active site" description="Proton acceptor" evidence="4">
    <location>
        <position position="261"/>
    </location>
</feature>
<dbReference type="Pfam" id="PF00891">
    <property type="entry name" value="Methyltransf_2"/>
    <property type="match status" value="1"/>
</dbReference>
<dbReference type="InterPro" id="IPR036388">
    <property type="entry name" value="WH-like_DNA-bd_sf"/>
</dbReference>
<organism evidence="7">
    <name type="scientific">Pinus strobus</name>
    <name type="common">Eastern white pine</name>
    <dbReference type="NCBI Taxonomy" id="3348"/>
    <lineage>
        <taxon>Eukaryota</taxon>
        <taxon>Viridiplantae</taxon>
        <taxon>Streptophyta</taxon>
        <taxon>Embryophyta</taxon>
        <taxon>Tracheophyta</taxon>
        <taxon>Spermatophyta</taxon>
        <taxon>Pinopsida</taxon>
        <taxon>Pinidae</taxon>
        <taxon>Conifers I</taxon>
        <taxon>Pinales</taxon>
        <taxon>Pinaceae</taxon>
        <taxon>Pinus</taxon>
        <taxon>Pinus subgen. Strobus</taxon>
    </lineage>
</organism>
<dbReference type="Pfam" id="PF08100">
    <property type="entry name" value="Dimerisation"/>
    <property type="match status" value="1"/>
</dbReference>
<evidence type="ECO:0000256" key="3">
    <source>
        <dbReference type="ARBA" id="ARBA00022691"/>
    </source>
</evidence>
<accession>A0A7S6UB74</accession>
<dbReference type="AlphaFoldDB" id="A0A7S6UB74"/>
<dbReference type="Gene3D" id="3.40.50.150">
    <property type="entry name" value="Vaccinia Virus protein VP39"/>
    <property type="match status" value="1"/>
</dbReference>
<dbReference type="InterPro" id="IPR016461">
    <property type="entry name" value="COMT-like"/>
</dbReference>
<dbReference type="InterPro" id="IPR036390">
    <property type="entry name" value="WH_DNA-bd_sf"/>
</dbReference>
<proteinExistence type="evidence at transcript level"/>
<feature type="domain" description="O-methyltransferase C-terminal" evidence="5">
    <location>
        <begin position="129"/>
        <end position="336"/>
    </location>
</feature>
<reference evidence="7" key="1">
    <citation type="submission" date="2020-04" db="EMBL/GenBank/DDBJ databases">
        <title>Transcriptomic analysis of eastern white pine (Pinus strobus L.) after infection of pine wood nematode and isolation of genes involved in stilbene biosynthesis.</title>
        <authorList>
            <person name="Hwang H."/>
            <person name="Choi Y."/>
        </authorList>
    </citation>
    <scope>NUCLEOTIDE SEQUENCE</scope>
</reference>
<evidence type="ECO:0000256" key="1">
    <source>
        <dbReference type="ARBA" id="ARBA00022603"/>
    </source>
</evidence>
<feature type="domain" description="O-methyltransferase dimerisation" evidence="6">
    <location>
        <begin position="24"/>
        <end position="105"/>
    </location>
</feature>
<dbReference type="InterPro" id="IPR012967">
    <property type="entry name" value="COMT_dimerisation"/>
</dbReference>